<keyword evidence="1" id="KW-0472">Membrane</keyword>
<evidence type="ECO:0000313" key="4">
    <source>
        <dbReference type="Proteomes" id="UP000183988"/>
    </source>
</evidence>
<dbReference type="InterPro" id="IPR009996">
    <property type="entry name" value="YycH"/>
</dbReference>
<evidence type="ECO:0000256" key="1">
    <source>
        <dbReference type="SAM" id="Phobius"/>
    </source>
</evidence>
<feature type="transmembrane region" description="Helical" evidence="1">
    <location>
        <begin position="9"/>
        <end position="28"/>
    </location>
</feature>
<accession>A0A1M5G0J7</accession>
<proteinExistence type="predicted"/>
<organism evidence="3 4">
    <name type="scientific">Ornithinibacillus halophilus</name>
    <dbReference type="NCBI Taxonomy" id="930117"/>
    <lineage>
        <taxon>Bacteria</taxon>
        <taxon>Bacillati</taxon>
        <taxon>Bacillota</taxon>
        <taxon>Bacilli</taxon>
        <taxon>Bacillales</taxon>
        <taxon>Bacillaceae</taxon>
        <taxon>Ornithinibacillus</taxon>
    </lineage>
</organism>
<keyword evidence="1" id="KW-0812">Transmembrane</keyword>
<dbReference type="RefSeq" id="WP_072889338.1">
    <property type="nucleotide sequence ID" value="NZ_FQVW01000011.1"/>
</dbReference>
<dbReference type="STRING" id="930117.SAMN05216225_101117"/>
<dbReference type="AlphaFoldDB" id="A0A1M5G0J7"/>
<gene>
    <name evidence="3" type="ORF">SAMN05216225_101117</name>
</gene>
<dbReference type="EMBL" id="FQVW01000011">
    <property type="protein sequence ID" value="SHF97320.1"/>
    <property type="molecule type" value="Genomic_DNA"/>
</dbReference>
<keyword evidence="1" id="KW-1133">Transmembrane helix</keyword>
<dbReference type="Gene3D" id="3.30.310.160">
    <property type="entry name" value="YycH protein, domain 2"/>
    <property type="match status" value="1"/>
</dbReference>
<keyword evidence="4" id="KW-1185">Reference proteome</keyword>
<dbReference type="OrthoDB" id="2382185at2"/>
<dbReference type="Pfam" id="PF07435">
    <property type="entry name" value="YycH"/>
    <property type="match status" value="1"/>
</dbReference>
<dbReference type="CDD" id="cd15787">
    <property type="entry name" value="YycH_N"/>
    <property type="match status" value="1"/>
</dbReference>
<reference evidence="3 4" key="1">
    <citation type="submission" date="2016-11" db="EMBL/GenBank/DDBJ databases">
        <authorList>
            <person name="Jaros S."/>
            <person name="Januszkiewicz K."/>
            <person name="Wedrychowicz H."/>
        </authorList>
    </citation>
    <scope>NUCLEOTIDE SEQUENCE [LARGE SCALE GENOMIC DNA]</scope>
    <source>
        <strain evidence="3 4">IBRC-M 10683</strain>
    </source>
</reference>
<protein>
    <submittedName>
        <fullName evidence="3">Two-component signal transduction system YycFG, regulatory protein YycH</fullName>
    </submittedName>
</protein>
<evidence type="ECO:0000259" key="2">
    <source>
        <dbReference type="Pfam" id="PF07435"/>
    </source>
</evidence>
<name>A0A1M5G0J7_9BACI</name>
<sequence length="436" mass="51427">MKLEVVKSYVLVILVGISLILTFALWTYQPNEEYLDSADYVPEEEFNLGGEELSIKDIVAPNLFIFHKYNKHYGFLNPVQQSELYEDMQSWTLYEFREEEAKERPQRNHFVEVIYPIEIPMDVVPSLFSFNNLSDIHLPDWSFQRVYILFESDNILTIRFLSIDERRQVEVNVTNGKHYDNLWSKMATTEDLASYISYNDSETNQPIYVPSEDVELYKYSLTIQEKSPSLLEHALFNNPSEVIRNISPNNEAYYQDGSRTMRVFPNELSMEYVNPKEVPTQALTVFELLDLSINNINGYKGWINDYQLSEIDRNENLIRYRMHHEGYPVFHNNNLDMIEQQWRNTQLYQQISPLYTISNSFPDGEKVTLPSGREVLDHLMNTNYELGNITDIQVGYKLYEASQRYRLLLTPTWYMKYDGKWIELIIDEIDQSKGVS</sequence>
<dbReference type="Proteomes" id="UP000183988">
    <property type="component" value="Unassembled WGS sequence"/>
</dbReference>
<evidence type="ECO:0000313" key="3">
    <source>
        <dbReference type="EMBL" id="SHF97320.1"/>
    </source>
</evidence>
<dbReference type="InterPro" id="IPR042274">
    <property type="entry name" value="YycH/YycI_2"/>
</dbReference>
<feature type="domain" description="Regulatory protein YycH" evidence="2">
    <location>
        <begin position="4"/>
        <end position="427"/>
    </location>
</feature>